<proteinExistence type="predicted"/>
<protein>
    <recommendedName>
        <fullName evidence="4">Terminase small subunit</fullName>
    </recommendedName>
</protein>
<comment type="caution">
    <text evidence="2">The sequence shown here is derived from an EMBL/GenBank/DDBJ whole genome shotgun (WGS) entry which is preliminary data.</text>
</comment>
<feature type="region of interest" description="Disordered" evidence="1">
    <location>
        <begin position="1"/>
        <end position="25"/>
    </location>
</feature>
<feature type="region of interest" description="Disordered" evidence="1">
    <location>
        <begin position="157"/>
        <end position="181"/>
    </location>
</feature>
<evidence type="ECO:0000313" key="3">
    <source>
        <dbReference type="Proteomes" id="UP000306378"/>
    </source>
</evidence>
<organism evidence="2 3">
    <name type="scientific">Nocardia cyriacigeorgica</name>
    <dbReference type="NCBI Taxonomy" id="135487"/>
    <lineage>
        <taxon>Bacteria</taxon>
        <taxon>Bacillati</taxon>
        <taxon>Actinomycetota</taxon>
        <taxon>Actinomycetes</taxon>
        <taxon>Mycobacteriales</taxon>
        <taxon>Nocardiaceae</taxon>
        <taxon>Nocardia</taxon>
    </lineage>
</organism>
<evidence type="ECO:0008006" key="4">
    <source>
        <dbReference type="Google" id="ProtNLM"/>
    </source>
</evidence>
<name>A0A5R8NB28_9NOCA</name>
<reference evidence="2 3" key="1">
    <citation type="submission" date="2019-05" db="EMBL/GenBank/DDBJ databases">
        <title>Genomes sequences of two Nocardia cyriacigeorgica environmental isolates, type strains Nocardia asteroides ATCC 19247 and Nocardia cyriacigeorgica DSM 44484.</title>
        <authorList>
            <person name="Vautrin F."/>
            <person name="Bergeron E."/>
            <person name="Dubost A."/>
            <person name="Abrouk D."/>
            <person name="Rodriguez Nava V."/>
            <person name="Pujic P."/>
        </authorList>
    </citation>
    <scope>NUCLEOTIDE SEQUENCE [LARGE SCALE GENOMIC DNA]</scope>
    <source>
        <strain evidence="2 3">EML 446</strain>
    </source>
</reference>
<sequence>MPRGGARNRSGPPVDPTSGRSDRRGLTWVSLPAEGYAGEVPEFPLMPRRVMRWEHGEKGARYQVFDEETTELVQAREAELWAWAWRTPQAVAWAKEPWRWQAIAHWVRTSVICESDQAMASDRGSLHRFADQIGMTPAGMRENGWAIAADEVAAARAEKKTKASSSQPPARRLRPVAGGGD</sequence>
<evidence type="ECO:0000256" key="1">
    <source>
        <dbReference type="SAM" id="MobiDB-lite"/>
    </source>
</evidence>
<dbReference type="Proteomes" id="UP000306378">
    <property type="component" value="Unassembled WGS sequence"/>
</dbReference>
<dbReference type="EMBL" id="VBUT01000014">
    <property type="protein sequence ID" value="TLF72911.1"/>
    <property type="molecule type" value="Genomic_DNA"/>
</dbReference>
<evidence type="ECO:0000313" key="2">
    <source>
        <dbReference type="EMBL" id="TLF72911.1"/>
    </source>
</evidence>
<dbReference type="AlphaFoldDB" id="A0A5R8NB28"/>
<accession>A0A5R8NB28</accession>
<gene>
    <name evidence="2" type="ORF">FEK34_28215</name>
</gene>